<accession>A0A6A6CMW5</accession>
<feature type="compositionally biased region" description="Polar residues" evidence="1">
    <location>
        <begin position="27"/>
        <end position="37"/>
    </location>
</feature>
<feature type="region of interest" description="Disordered" evidence="1">
    <location>
        <begin position="1"/>
        <end position="110"/>
    </location>
</feature>
<dbReference type="Proteomes" id="UP000799537">
    <property type="component" value="Unassembled WGS sequence"/>
</dbReference>
<evidence type="ECO:0000256" key="1">
    <source>
        <dbReference type="SAM" id="MobiDB-lite"/>
    </source>
</evidence>
<protein>
    <submittedName>
        <fullName evidence="2">Uncharacterized protein</fullName>
    </submittedName>
</protein>
<sequence length="110" mass="12241">MSEDESSDDEVISIKSEDEEFHGPKIESQTPSPTRSQAPRRAKTERKASWVELSSTEEDDSEDEVMDNTDKGDDDGKESGQQGEDQEVREEQSGPDAQLVSYDTGIMVID</sequence>
<evidence type="ECO:0000313" key="2">
    <source>
        <dbReference type="EMBL" id="KAF2168484.1"/>
    </source>
</evidence>
<organism evidence="2 3">
    <name type="scientific">Zasmidium cellare ATCC 36951</name>
    <dbReference type="NCBI Taxonomy" id="1080233"/>
    <lineage>
        <taxon>Eukaryota</taxon>
        <taxon>Fungi</taxon>
        <taxon>Dikarya</taxon>
        <taxon>Ascomycota</taxon>
        <taxon>Pezizomycotina</taxon>
        <taxon>Dothideomycetes</taxon>
        <taxon>Dothideomycetidae</taxon>
        <taxon>Mycosphaerellales</taxon>
        <taxon>Mycosphaerellaceae</taxon>
        <taxon>Zasmidium</taxon>
    </lineage>
</organism>
<dbReference type="GeneID" id="54559037"/>
<dbReference type="AlphaFoldDB" id="A0A6A6CMW5"/>
<dbReference type="EMBL" id="ML993590">
    <property type="protein sequence ID" value="KAF2168484.1"/>
    <property type="molecule type" value="Genomic_DNA"/>
</dbReference>
<evidence type="ECO:0000313" key="3">
    <source>
        <dbReference type="Proteomes" id="UP000799537"/>
    </source>
</evidence>
<gene>
    <name evidence="2" type="ORF">M409DRAFT_21233</name>
</gene>
<feature type="compositionally biased region" description="Acidic residues" evidence="1">
    <location>
        <begin position="1"/>
        <end position="11"/>
    </location>
</feature>
<reference evidence="2" key="1">
    <citation type="journal article" date="2020" name="Stud. Mycol.">
        <title>101 Dothideomycetes genomes: a test case for predicting lifestyles and emergence of pathogens.</title>
        <authorList>
            <person name="Haridas S."/>
            <person name="Albert R."/>
            <person name="Binder M."/>
            <person name="Bloem J."/>
            <person name="Labutti K."/>
            <person name="Salamov A."/>
            <person name="Andreopoulos B."/>
            <person name="Baker S."/>
            <person name="Barry K."/>
            <person name="Bills G."/>
            <person name="Bluhm B."/>
            <person name="Cannon C."/>
            <person name="Castanera R."/>
            <person name="Culley D."/>
            <person name="Daum C."/>
            <person name="Ezra D."/>
            <person name="Gonzalez J."/>
            <person name="Henrissat B."/>
            <person name="Kuo A."/>
            <person name="Liang C."/>
            <person name="Lipzen A."/>
            <person name="Lutzoni F."/>
            <person name="Magnuson J."/>
            <person name="Mondo S."/>
            <person name="Nolan M."/>
            <person name="Ohm R."/>
            <person name="Pangilinan J."/>
            <person name="Park H.-J."/>
            <person name="Ramirez L."/>
            <person name="Alfaro M."/>
            <person name="Sun H."/>
            <person name="Tritt A."/>
            <person name="Yoshinaga Y."/>
            <person name="Zwiers L.-H."/>
            <person name="Turgeon B."/>
            <person name="Goodwin S."/>
            <person name="Spatafora J."/>
            <person name="Crous P."/>
            <person name="Grigoriev I."/>
        </authorList>
    </citation>
    <scope>NUCLEOTIDE SEQUENCE</scope>
    <source>
        <strain evidence="2">ATCC 36951</strain>
    </source>
</reference>
<name>A0A6A6CMW5_ZASCE</name>
<proteinExistence type="predicted"/>
<feature type="compositionally biased region" description="Acidic residues" evidence="1">
    <location>
        <begin position="55"/>
        <end position="76"/>
    </location>
</feature>
<dbReference type="RefSeq" id="XP_033669373.1">
    <property type="nucleotide sequence ID" value="XM_033805765.1"/>
</dbReference>
<keyword evidence="3" id="KW-1185">Reference proteome</keyword>